<evidence type="ECO:0000256" key="4">
    <source>
        <dbReference type="ARBA" id="ARBA00023002"/>
    </source>
</evidence>
<accession>A0A7V0N1H5</accession>
<reference evidence="10" key="1">
    <citation type="journal article" date="2020" name="mSystems">
        <title>Genome- and Community-Level Interaction Insights into Carbon Utilization and Element Cycling Functions of Hydrothermarchaeota in Hydrothermal Sediment.</title>
        <authorList>
            <person name="Zhou Z."/>
            <person name="Liu Y."/>
            <person name="Xu W."/>
            <person name="Pan J."/>
            <person name="Luo Z.H."/>
            <person name="Li M."/>
        </authorList>
    </citation>
    <scope>NUCLEOTIDE SEQUENCE [LARGE SCALE GENOMIC DNA]</scope>
    <source>
        <strain evidence="10">HyVt-219</strain>
    </source>
</reference>
<dbReference type="InterPro" id="IPR016161">
    <property type="entry name" value="Ald_DH/histidinol_DH"/>
</dbReference>
<dbReference type="Gene3D" id="1.20.5.1300">
    <property type="match status" value="1"/>
</dbReference>
<dbReference type="GO" id="GO:0051287">
    <property type="term" value="F:NAD binding"/>
    <property type="evidence" value="ECO:0007669"/>
    <property type="project" value="InterPro"/>
</dbReference>
<feature type="binding site" evidence="6">
    <location>
        <position position="226"/>
    </location>
    <ligand>
        <name>NAD(+)</name>
        <dbReference type="ChEBI" id="CHEBI:57540"/>
    </ligand>
</feature>
<feature type="binding site" evidence="7">
    <location>
        <position position="251"/>
    </location>
    <ligand>
        <name>substrate</name>
    </ligand>
</feature>
<dbReference type="InterPro" id="IPR001692">
    <property type="entry name" value="Histidinol_DH_CS"/>
</dbReference>
<dbReference type="PANTHER" id="PTHR21256">
    <property type="entry name" value="HISTIDINOL DEHYDROGENASE HDH"/>
    <property type="match status" value="1"/>
</dbReference>
<feature type="binding site" evidence="8">
    <location>
        <position position="276"/>
    </location>
    <ligand>
        <name>Zn(2+)</name>
        <dbReference type="ChEBI" id="CHEBI:29105"/>
    </ligand>
</feature>
<evidence type="ECO:0000256" key="9">
    <source>
        <dbReference type="RuleBase" id="RU004175"/>
    </source>
</evidence>
<keyword evidence="6" id="KW-0520">NAD</keyword>
<keyword evidence="2 8" id="KW-0479">Metal-binding</keyword>
<feature type="binding site" evidence="7">
    <location>
        <position position="375"/>
    </location>
    <ligand>
        <name>substrate</name>
    </ligand>
</feature>
<gene>
    <name evidence="10" type="primary">hisD</name>
    <name evidence="10" type="ORF">ENG47_05045</name>
</gene>
<dbReference type="CDD" id="cd06572">
    <property type="entry name" value="Histidinol_dh"/>
    <property type="match status" value="1"/>
</dbReference>
<evidence type="ECO:0000256" key="7">
    <source>
        <dbReference type="PIRSR" id="PIRSR000099-3"/>
    </source>
</evidence>
<dbReference type="Gene3D" id="3.40.50.1980">
    <property type="entry name" value="Nitrogenase molybdenum iron protein domain"/>
    <property type="match status" value="2"/>
</dbReference>
<dbReference type="GO" id="GO:0005737">
    <property type="term" value="C:cytoplasm"/>
    <property type="evidence" value="ECO:0007669"/>
    <property type="project" value="TreeGrafter"/>
</dbReference>
<dbReference type="AlphaFoldDB" id="A0A7V0N1H5"/>
<keyword evidence="4 10" id="KW-0560">Oxidoreductase</keyword>
<feature type="active site" description="Proton acceptor" evidence="5">
    <location>
        <position position="342"/>
    </location>
</feature>
<dbReference type="GO" id="GO:0000105">
    <property type="term" value="P:L-histidine biosynthetic process"/>
    <property type="evidence" value="ECO:0007669"/>
    <property type="project" value="UniProtKB-UniPathway"/>
</dbReference>
<dbReference type="SUPFAM" id="SSF53720">
    <property type="entry name" value="ALDH-like"/>
    <property type="match status" value="1"/>
</dbReference>
<dbReference type="HAMAP" id="MF_01024">
    <property type="entry name" value="HisD"/>
    <property type="match status" value="1"/>
</dbReference>
<dbReference type="UniPathway" id="UPA00031">
    <property type="reaction ID" value="UER00014"/>
</dbReference>
<dbReference type="EC" id="1.1.1.23" evidence="10"/>
<feature type="non-terminal residue" evidence="10">
    <location>
        <position position="1"/>
    </location>
</feature>
<comment type="cofactor">
    <cofactor evidence="8">
        <name>Zn(2+)</name>
        <dbReference type="ChEBI" id="CHEBI:29105"/>
    </cofactor>
    <text evidence="8">Binds 1 zinc ion per subunit.</text>
</comment>
<feature type="binding site" evidence="8">
    <location>
        <position position="375"/>
    </location>
    <ligand>
        <name>Zn(2+)</name>
        <dbReference type="ChEBI" id="CHEBI:29105"/>
    </ligand>
</feature>
<dbReference type="GO" id="GO:0004399">
    <property type="term" value="F:histidinol dehydrogenase activity"/>
    <property type="evidence" value="ECO:0007669"/>
    <property type="project" value="UniProtKB-EC"/>
</dbReference>
<feature type="binding site" evidence="8">
    <location>
        <position position="434"/>
    </location>
    <ligand>
        <name>Zn(2+)</name>
        <dbReference type="ChEBI" id="CHEBI:29105"/>
    </ligand>
</feature>
<dbReference type="FunFam" id="3.40.50.1980:FF:000026">
    <property type="entry name" value="Histidinol dehydrogenase"/>
    <property type="match status" value="1"/>
</dbReference>
<comment type="caution">
    <text evidence="10">The sequence shown here is derived from an EMBL/GenBank/DDBJ whole genome shotgun (WGS) entry which is preliminary data.</text>
</comment>
<organism evidence="10">
    <name type="scientific">Aerophobetes bacterium</name>
    <dbReference type="NCBI Taxonomy" id="2030807"/>
    <lineage>
        <taxon>Bacteria</taxon>
        <taxon>Candidatus Aerophobota</taxon>
    </lineage>
</organism>
<dbReference type="GO" id="GO:0046872">
    <property type="term" value="F:metal ion binding"/>
    <property type="evidence" value="ECO:0007669"/>
    <property type="project" value="UniProtKB-KW"/>
</dbReference>
<proteinExistence type="inferred from homology"/>
<keyword evidence="3 8" id="KW-0862">Zinc</keyword>
<dbReference type="PIRSF" id="PIRSF000099">
    <property type="entry name" value="Histidinol_dh"/>
    <property type="match status" value="1"/>
</dbReference>
<feature type="binding site" evidence="7">
    <location>
        <position position="273"/>
    </location>
    <ligand>
        <name>substrate</name>
    </ligand>
</feature>
<feature type="binding site" evidence="8">
    <location>
        <position position="273"/>
    </location>
    <ligand>
        <name>Zn(2+)</name>
        <dbReference type="ChEBI" id="CHEBI:29105"/>
    </ligand>
</feature>
<dbReference type="InterPro" id="IPR012131">
    <property type="entry name" value="Hstdl_DH"/>
</dbReference>
<feature type="binding site" evidence="7">
    <location>
        <position position="276"/>
    </location>
    <ligand>
        <name>substrate</name>
    </ligand>
</feature>
<dbReference type="FunFam" id="3.40.50.1980:FF:000001">
    <property type="entry name" value="Histidinol dehydrogenase"/>
    <property type="match status" value="1"/>
</dbReference>
<dbReference type="NCBIfam" id="TIGR00069">
    <property type="entry name" value="hisD"/>
    <property type="match status" value="1"/>
</dbReference>
<evidence type="ECO:0000256" key="5">
    <source>
        <dbReference type="PIRSR" id="PIRSR000099-1"/>
    </source>
</evidence>
<dbReference type="PANTHER" id="PTHR21256:SF2">
    <property type="entry name" value="HISTIDINE BIOSYNTHESIS TRIFUNCTIONAL PROTEIN"/>
    <property type="match status" value="1"/>
</dbReference>
<evidence type="ECO:0000256" key="2">
    <source>
        <dbReference type="ARBA" id="ARBA00022723"/>
    </source>
</evidence>
<evidence type="ECO:0000313" key="10">
    <source>
        <dbReference type="EMBL" id="HDN85103.1"/>
    </source>
</evidence>
<protein>
    <submittedName>
        <fullName evidence="10">Histidinol dehydrogenase</fullName>
        <ecNumber evidence="10">1.1.1.23</ecNumber>
    </submittedName>
</protein>
<dbReference type="EMBL" id="DRBC01000310">
    <property type="protein sequence ID" value="HDN85103.1"/>
    <property type="molecule type" value="Genomic_DNA"/>
</dbReference>
<feature type="binding site" evidence="7">
    <location>
        <position position="429"/>
    </location>
    <ligand>
        <name>substrate</name>
    </ligand>
</feature>
<feature type="binding site" evidence="7">
    <location>
        <position position="434"/>
    </location>
    <ligand>
        <name>substrate</name>
    </ligand>
</feature>
<name>A0A7V0N1H5_UNCAE</name>
<comment type="similarity">
    <text evidence="1 9">Belongs to the histidinol dehydrogenase family.</text>
</comment>
<dbReference type="PRINTS" id="PR00083">
    <property type="entry name" value="HOLDHDRGNASE"/>
</dbReference>
<feature type="binding site" evidence="6">
    <location>
        <position position="203"/>
    </location>
    <ligand>
        <name>NAD(+)</name>
        <dbReference type="ChEBI" id="CHEBI:57540"/>
    </ligand>
</feature>
<feature type="binding site" evidence="7">
    <location>
        <position position="342"/>
    </location>
    <ligand>
        <name>substrate</name>
    </ligand>
</feature>
<evidence type="ECO:0000256" key="8">
    <source>
        <dbReference type="PIRSR" id="PIRSR000099-4"/>
    </source>
</evidence>
<evidence type="ECO:0000256" key="3">
    <source>
        <dbReference type="ARBA" id="ARBA00022833"/>
    </source>
</evidence>
<feature type="active site" description="Proton acceptor" evidence="5">
    <location>
        <position position="341"/>
    </location>
</feature>
<sequence length="443" mass="48442">VYIIKGKEDFLRAPLRLKDISEKEYKRIIQRSTFQIDKIMEKVISIVDEVRKNGDEAVLKFTREFDKVNLSKQQLILSKNKIRKAYSKVPSSFIDSVSKMRERIEDFHKSQIPKNWSVKKDVSGAYRLGEIFPPVQKAGVYVPGGKACYPSTAVMGCVPARLAGVLTVVVCTPPSPSGDVPPEVIVASDIAGADVIVNAGGAQAIAALAFGTESIPKVDVIAGPGNIYVNAAKSYLFSLGRVGIDCPAGPSEVLIIADDSASPPFIIWDMLAQAEHDEMAWAVLVTPSQKLADKVWKGIEGQLEFTERKSIIQASLESNGYIILVDNLDEAVNFANEFAPEHLEILTENPDPLLSLIKNAGSVFLGENSPVAAGDYFSGTNHILPTGGTARFFSGCSVHTFLKRITYQNLTRQALAKMEEPVSHLSRQEGFQAHLKSIQIRLK</sequence>
<dbReference type="Pfam" id="PF00815">
    <property type="entry name" value="Histidinol_dh"/>
    <property type="match status" value="1"/>
</dbReference>
<evidence type="ECO:0000256" key="6">
    <source>
        <dbReference type="PIRSR" id="PIRSR000099-2"/>
    </source>
</evidence>
<dbReference type="Proteomes" id="UP000885660">
    <property type="component" value="Unassembled WGS sequence"/>
</dbReference>
<dbReference type="InterPro" id="IPR022695">
    <property type="entry name" value="Histidinol_DH_monofunct"/>
</dbReference>
<dbReference type="PROSITE" id="PS00611">
    <property type="entry name" value="HISOL_DEHYDROGENASE"/>
    <property type="match status" value="1"/>
</dbReference>
<feature type="binding site" evidence="6">
    <location>
        <position position="141"/>
    </location>
    <ligand>
        <name>NAD(+)</name>
        <dbReference type="ChEBI" id="CHEBI:57540"/>
    </ligand>
</feature>
<evidence type="ECO:0000256" key="1">
    <source>
        <dbReference type="ARBA" id="ARBA00010178"/>
    </source>
</evidence>